<feature type="transmembrane region" description="Helical" evidence="1">
    <location>
        <begin position="6"/>
        <end position="28"/>
    </location>
</feature>
<accession>A0A4Y7TDN1</accession>
<dbReference type="Proteomes" id="UP000298030">
    <property type="component" value="Unassembled WGS sequence"/>
</dbReference>
<gene>
    <name evidence="2" type="ORF">FA13DRAFT_283056</name>
</gene>
<keyword evidence="1" id="KW-1133">Transmembrane helix</keyword>
<proteinExistence type="predicted"/>
<keyword evidence="1" id="KW-0472">Membrane</keyword>
<protein>
    <submittedName>
        <fullName evidence="2">Uncharacterized protein</fullName>
    </submittedName>
</protein>
<evidence type="ECO:0000313" key="2">
    <source>
        <dbReference type="EMBL" id="TEB32048.1"/>
    </source>
</evidence>
<name>A0A4Y7TDN1_COPMI</name>
<organism evidence="2 3">
    <name type="scientific">Coprinellus micaceus</name>
    <name type="common">Glistening ink-cap mushroom</name>
    <name type="synonym">Coprinus micaceus</name>
    <dbReference type="NCBI Taxonomy" id="71717"/>
    <lineage>
        <taxon>Eukaryota</taxon>
        <taxon>Fungi</taxon>
        <taxon>Dikarya</taxon>
        <taxon>Basidiomycota</taxon>
        <taxon>Agaricomycotina</taxon>
        <taxon>Agaricomycetes</taxon>
        <taxon>Agaricomycetidae</taxon>
        <taxon>Agaricales</taxon>
        <taxon>Agaricineae</taxon>
        <taxon>Psathyrellaceae</taxon>
        <taxon>Coprinellus</taxon>
    </lineage>
</organism>
<comment type="caution">
    <text evidence="2">The sequence shown here is derived from an EMBL/GenBank/DDBJ whole genome shotgun (WGS) entry which is preliminary data.</text>
</comment>
<keyword evidence="1" id="KW-0812">Transmembrane</keyword>
<reference evidence="2 3" key="1">
    <citation type="journal article" date="2019" name="Nat. Ecol. Evol.">
        <title>Megaphylogeny resolves global patterns of mushroom evolution.</title>
        <authorList>
            <person name="Varga T."/>
            <person name="Krizsan K."/>
            <person name="Foldi C."/>
            <person name="Dima B."/>
            <person name="Sanchez-Garcia M."/>
            <person name="Sanchez-Ramirez S."/>
            <person name="Szollosi G.J."/>
            <person name="Szarkandi J.G."/>
            <person name="Papp V."/>
            <person name="Albert L."/>
            <person name="Andreopoulos W."/>
            <person name="Angelini C."/>
            <person name="Antonin V."/>
            <person name="Barry K.W."/>
            <person name="Bougher N.L."/>
            <person name="Buchanan P."/>
            <person name="Buyck B."/>
            <person name="Bense V."/>
            <person name="Catcheside P."/>
            <person name="Chovatia M."/>
            <person name="Cooper J."/>
            <person name="Damon W."/>
            <person name="Desjardin D."/>
            <person name="Finy P."/>
            <person name="Geml J."/>
            <person name="Haridas S."/>
            <person name="Hughes K."/>
            <person name="Justo A."/>
            <person name="Karasinski D."/>
            <person name="Kautmanova I."/>
            <person name="Kiss B."/>
            <person name="Kocsube S."/>
            <person name="Kotiranta H."/>
            <person name="LaButti K.M."/>
            <person name="Lechner B.E."/>
            <person name="Liimatainen K."/>
            <person name="Lipzen A."/>
            <person name="Lukacs Z."/>
            <person name="Mihaltcheva S."/>
            <person name="Morgado L.N."/>
            <person name="Niskanen T."/>
            <person name="Noordeloos M.E."/>
            <person name="Ohm R.A."/>
            <person name="Ortiz-Santana B."/>
            <person name="Ovrebo C."/>
            <person name="Racz N."/>
            <person name="Riley R."/>
            <person name="Savchenko A."/>
            <person name="Shiryaev A."/>
            <person name="Soop K."/>
            <person name="Spirin V."/>
            <person name="Szebenyi C."/>
            <person name="Tomsovsky M."/>
            <person name="Tulloss R.E."/>
            <person name="Uehling J."/>
            <person name="Grigoriev I.V."/>
            <person name="Vagvolgyi C."/>
            <person name="Papp T."/>
            <person name="Martin F.M."/>
            <person name="Miettinen O."/>
            <person name="Hibbett D.S."/>
            <person name="Nagy L.G."/>
        </authorList>
    </citation>
    <scope>NUCLEOTIDE SEQUENCE [LARGE SCALE GENOMIC DNA]</scope>
    <source>
        <strain evidence="2 3">FP101781</strain>
    </source>
</reference>
<sequence>MFPFSLRLYWVLVILPMPSLHFFGSRVFFACRRLLAPRLLNFHFLPELLFRSGYSSLLGFLFVYPSIHFNLLSFCQPMHTFLIHAYRFLLSPCYRPTY</sequence>
<keyword evidence="3" id="KW-1185">Reference proteome</keyword>
<evidence type="ECO:0000256" key="1">
    <source>
        <dbReference type="SAM" id="Phobius"/>
    </source>
</evidence>
<feature type="transmembrane region" description="Helical" evidence="1">
    <location>
        <begin position="48"/>
        <end position="67"/>
    </location>
</feature>
<dbReference type="EMBL" id="QPFP01000016">
    <property type="protein sequence ID" value="TEB32048.1"/>
    <property type="molecule type" value="Genomic_DNA"/>
</dbReference>
<dbReference type="AlphaFoldDB" id="A0A4Y7TDN1"/>
<evidence type="ECO:0000313" key="3">
    <source>
        <dbReference type="Proteomes" id="UP000298030"/>
    </source>
</evidence>